<name>D0LJY3_HALO1</name>
<keyword evidence="2 3" id="KW-0663">Pyridoxal phosphate</keyword>
<dbReference type="PANTHER" id="PTHR43713">
    <property type="entry name" value="GLUTAMATE-1-SEMIALDEHYDE 2,1-AMINOMUTASE"/>
    <property type="match status" value="1"/>
</dbReference>
<dbReference type="Pfam" id="PF00202">
    <property type="entry name" value="Aminotran_3"/>
    <property type="match status" value="1"/>
</dbReference>
<dbReference type="InterPro" id="IPR015421">
    <property type="entry name" value="PyrdxlP-dep_Trfase_major"/>
</dbReference>
<dbReference type="Gene3D" id="3.40.640.10">
    <property type="entry name" value="Type I PLP-dependent aspartate aminotransferase-like (Major domain)"/>
    <property type="match status" value="1"/>
</dbReference>
<dbReference type="STRING" id="502025.Hoch_6015"/>
<dbReference type="InterPro" id="IPR005814">
    <property type="entry name" value="Aminotrans_3"/>
</dbReference>
<dbReference type="Gene3D" id="3.90.1150.10">
    <property type="entry name" value="Aspartate Aminotransferase, domain 1"/>
    <property type="match status" value="1"/>
</dbReference>
<protein>
    <submittedName>
        <fullName evidence="4">Aminotransferase class-III</fullName>
    </submittedName>
</protein>
<keyword evidence="5" id="KW-1185">Reference proteome</keyword>
<dbReference type="RefSeq" id="WP_012831082.1">
    <property type="nucleotide sequence ID" value="NC_013440.1"/>
</dbReference>
<dbReference type="KEGG" id="hoh:Hoch_6015"/>
<evidence type="ECO:0000313" key="4">
    <source>
        <dbReference type="EMBL" id="ACY18490.1"/>
    </source>
</evidence>
<dbReference type="eggNOG" id="COG0001">
    <property type="taxonomic scope" value="Bacteria"/>
</dbReference>
<dbReference type="InterPro" id="IPR015422">
    <property type="entry name" value="PyrdxlP-dep_Trfase_small"/>
</dbReference>
<keyword evidence="4" id="KW-0032">Aminotransferase</keyword>
<reference evidence="4 5" key="1">
    <citation type="journal article" date="2010" name="Stand. Genomic Sci.">
        <title>Complete genome sequence of Haliangium ochraceum type strain (SMP-2).</title>
        <authorList>
            <consortium name="US DOE Joint Genome Institute (JGI-PGF)"/>
            <person name="Ivanova N."/>
            <person name="Daum C."/>
            <person name="Lang E."/>
            <person name="Abt B."/>
            <person name="Kopitz M."/>
            <person name="Saunders E."/>
            <person name="Lapidus A."/>
            <person name="Lucas S."/>
            <person name="Glavina Del Rio T."/>
            <person name="Nolan M."/>
            <person name="Tice H."/>
            <person name="Copeland A."/>
            <person name="Cheng J.F."/>
            <person name="Chen F."/>
            <person name="Bruce D."/>
            <person name="Goodwin L."/>
            <person name="Pitluck S."/>
            <person name="Mavromatis K."/>
            <person name="Pati A."/>
            <person name="Mikhailova N."/>
            <person name="Chen A."/>
            <person name="Palaniappan K."/>
            <person name="Land M."/>
            <person name="Hauser L."/>
            <person name="Chang Y.J."/>
            <person name="Jeffries C.D."/>
            <person name="Detter J.C."/>
            <person name="Brettin T."/>
            <person name="Rohde M."/>
            <person name="Goker M."/>
            <person name="Bristow J."/>
            <person name="Markowitz V."/>
            <person name="Eisen J.A."/>
            <person name="Hugenholtz P."/>
            <person name="Kyrpides N.C."/>
            <person name="Klenk H.P."/>
        </authorList>
    </citation>
    <scope>NUCLEOTIDE SEQUENCE [LARGE SCALE GENOMIC DNA]</scope>
    <source>
        <strain evidence="5">DSM 14365 / CIP 107738 / JCM 11303 / AJ 13395 / SMP-2</strain>
    </source>
</reference>
<gene>
    <name evidence="4" type="ordered locus">Hoch_6015</name>
</gene>
<organism evidence="4 5">
    <name type="scientific">Haliangium ochraceum (strain DSM 14365 / JCM 11303 / SMP-2)</name>
    <dbReference type="NCBI Taxonomy" id="502025"/>
    <lineage>
        <taxon>Bacteria</taxon>
        <taxon>Pseudomonadati</taxon>
        <taxon>Myxococcota</taxon>
        <taxon>Polyangia</taxon>
        <taxon>Haliangiales</taxon>
        <taxon>Kofleriaceae</taxon>
        <taxon>Haliangium</taxon>
    </lineage>
</organism>
<evidence type="ECO:0000256" key="2">
    <source>
        <dbReference type="ARBA" id="ARBA00022898"/>
    </source>
</evidence>
<evidence type="ECO:0000313" key="5">
    <source>
        <dbReference type="Proteomes" id="UP000001880"/>
    </source>
</evidence>
<keyword evidence="4" id="KW-0808">Transferase</keyword>
<accession>D0LJY3</accession>
<sequence>MPESTRATMAAIAARYVAAFPRSASLYERARASSPQGVHSHVRYLSPCPVYAERASGCRKQLVDGPELVDYWMGHASLLLGHAEPAIVAAAREQIGRGTHFAAPTAAEVELAERVCGVLPWAERVRFCGTGSESVALALRLARAVTGRRRFVRFAGHYHGWFDEILPGTLPEAAMSYEGVPSEQRGLVDVLPPNELERVASALAGGEVAAILLEPTGGSGGALPHAPGFLAGLRELADRHGALLIFDEMISGFRYHRGGAAERFGVRPDLATYGKALFGGFAGAAVAGPAEIMDRLGPRRDAQVLHQGTWNAAPVSMVAGARTLARLTEEDVSAQLDERATWLREALRRTLADAGVAGQVYGDSSLVHLCLGEWPLAADDCVDSIAKVAQVQAARAAPVNMALRLLMLLEGVDFFPIHMNALSLAHARGDIDATAAALGRALGALAEEGML</sequence>
<comment type="cofactor">
    <cofactor evidence="1">
        <name>pyridoxal 5'-phosphate</name>
        <dbReference type="ChEBI" id="CHEBI:597326"/>
    </cofactor>
</comment>
<dbReference type="HOGENOM" id="CLU_016922_1_5_7"/>
<comment type="similarity">
    <text evidence="3">Belongs to the class-III pyridoxal-phosphate-dependent aminotransferase family.</text>
</comment>
<dbReference type="Proteomes" id="UP000001880">
    <property type="component" value="Chromosome"/>
</dbReference>
<dbReference type="GO" id="GO:0030170">
    <property type="term" value="F:pyridoxal phosphate binding"/>
    <property type="evidence" value="ECO:0007669"/>
    <property type="project" value="InterPro"/>
</dbReference>
<dbReference type="OrthoDB" id="5476440at2"/>
<dbReference type="SUPFAM" id="SSF53383">
    <property type="entry name" value="PLP-dependent transferases"/>
    <property type="match status" value="1"/>
</dbReference>
<dbReference type="AlphaFoldDB" id="D0LJY3"/>
<dbReference type="EMBL" id="CP001804">
    <property type="protein sequence ID" value="ACY18490.1"/>
    <property type="molecule type" value="Genomic_DNA"/>
</dbReference>
<dbReference type="PANTHER" id="PTHR43713:SF3">
    <property type="entry name" value="GLUTAMATE-1-SEMIALDEHYDE 2,1-AMINOMUTASE 1, CHLOROPLASTIC-RELATED"/>
    <property type="match status" value="1"/>
</dbReference>
<dbReference type="GO" id="GO:0008483">
    <property type="term" value="F:transaminase activity"/>
    <property type="evidence" value="ECO:0007669"/>
    <property type="project" value="UniProtKB-KW"/>
</dbReference>
<proteinExistence type="inferred from homology"/>
<evidence type="ECO:0000256" key="3">
    <source>
        <dbReference type="RuleBase" id="RU003560"/>
    </source>
</evidence>
<dbReference type="InterPro" id="IPR015424">
    <property type="entry name" value="PyrdxlP-dep_Trfase"/>
</dbReference>
<evidence type="ECO:0000256" key="1">
    <source>
        <dbReference type="ARBA" id="ARBA00001933"/>
    </source>
</evidence>